<dbReference type="AlphaFoldDB" id="A0A7W6BS12"/>
<reference evidence="4 5" key="1">
    <citation type="submission" date="2020-08" db="EMBL/GenBank/DDBJ databases">
        <title>Genomic Encyclopedia of Type Strains, Phase IV (KMG-IV): sequencing the most valuable type-strain genomes for metagenomic binning, comparative biology and taxonomic classification.</title>
        <authorList>
            <person name="Goeker M."/>
        </authorList>
    </citation>
    <scope>NUCLEOTIDE SEQUENCE [LARGE SCALE GENOMIC DNA]</scope>
    <source>
        <strain evidence="4 5">DSM 25024</strain>
    </source>
</reference>
<feature type="domain" description="Nudix hydrolase" evidence="3">
    <location>
        <begin position="22"/>
        <end position="147"/>
    </location>
</feature>
<organism evidence="4 5">
    <name type="scientific">Aureimonas phyllosphaerae</name>
    <dbReference type="NCBI Taxonomy" id="1166078"/>
    <lineage>
        <taxon>Bacteria</taxon>
        <taxon>Pseudomonadati</taxon>
        <taxon>Pseudomonadota</taxon>
        <taxon>Alphaproteobacteria</taxon>
        <taxon>Hyphomicrobiales</taxon>
        <taxon>Aurantimonadaceae</taxon>
        <taxon>Aureimonas</taxon>
    </lineage>
</organism>
<dbReference type="PROSITE" id="PS00893">
    <property type="entry name" value="NUDIX_BOX"/>
    <property type="match status" value="1"/>
</dbReference>
<comment type="caution">
    <text evidence="4">The sequence shown here is derived from an EMBL/GenBank/DDBJ whole genome shotgun (WGS) entry which is preliminary data.</text>
</comment>
<dbReference type="InterPro" id="IPR020084">
    <property type="entry name" value="NUDIX_hydrolase_CS"/>
</dbReference>
<dbReference type="Gene3D" id="3.90.79.10">
    <property type="entry name" value="Nucleoside Triphosphate Pyrophosphohydrolase"/>
    <property type="match status" value="1"/>
</dbReference>
<sequence>MTPWLSRPLARVLRLWGLATRSMTLGARIVALDADGRVFLVRHGYREGWYMPGGAVDPGETAIEAVVREAREEGNLVCEVTPVLVSVHYNRHEGRDHVLVYRCDRVRQTEPRKADWEIAESGFFALDALPEGTTPATRRRLAEALGGEPPAEDW</sequence>
<name>A0A7W6BS12_9HYPH</name>
<dbReference type="GO" id="GO:0016787">
    <property type="term" value="F:hydrolase activity"/>
    <property type="evidence" value="ECO:0007669"/>
    <property type="project" value="UniProtKB-KW"/>
</dbReference>
<proteinExistence type="predicted"/>
<protein>
    <submittedName>
        <fullName evidence="4">ADP-ribose pyrophosphatase YjhB (NUDIX family)</fullName>
    </submittedName>
</protein>
<evidence type="ECO:0000313" key="5">
    <source>
        <dbReference type="Proteomes" id="UP000531216"/>
    </source>
</evidence>
<dbReference type="PANTHER" id="PTHR43046:SF14">
    <property type="entry name" value="MUTT_NUDIX FAMILY PROTEIN"/>
    <property type="match status" value="1"/>
</dbReference>
<evidence type="ECO:0000256" key="2">
    <source>
        <dbReference type="ARBA" id="ARBA00022801"/>
    </source>
</evidence>
<dbReference type="Proteomes" id="UP000531216">
    <property type="component" value="Unassembled WGS sequence"/>
</dbReference>
<dbReference type="PANTHER" id="PTHR43046">
    <property type="entry name" value="GDP-MANNOSE MANNOSYL HYDROLASE"/>
    <property type="match status" value="1"/>
</dbReference>
<evidence type="ECO:0000259" key="3">
    <source>
        <dbReference type="PROSITE" id="PS51462"/>
    </source>
</evidence>
<evidence type="ECO:0000256" key="1">
    <source>
        <dbReference type="ARBA" id="ARBA00001946"/>
    </source>
</evidence>
<dbReference type="InterPro" id="IPR000086">
    <property type="entry name" value="NUDIX_hydrolase_dom"/>
</dbReference>
<accession>A0A7W6BS12</accession>
<dbReference type="SUPFAM" id="SSF55811">
    <property type="entry name" value="Nudix"/>
    <property type="match status" value="1"/>
</dbReference>
<dbReference type="PROSITE" id="PS51462">
    <property type="entry name" value="NUDIX"/>
    <property type="match status" value="1"/>
</dbReference>
<comment type="cofactor">
    <cofactor evidence="1">
        <name>Mg(2+)</name>
        <dbReference type="ChEBI" id="CHEBI:18420"/>
    </cofactor>
</comment>
<dbReference type="CDD" id="cd04680">
    <property type="entry name" value="NUDIX_Hydrolase"/>
    <property type="match status" value="1"/>
</dbReference>
<dbReference type="Pfam" id="PF00293">
    <property type="entry name" value="NUDIX"/>
    <property type="match status" value="1"/>
</dbReference>
<dbReference type="EMBL" id="JACIDO010000003">
    <property type="protein sequence ID" value="MBB3935827.1"/>
    <property type="molecule type" value="Genomic_DNA"/>
</dbReference>
<dbReference type="OrthoDB" id="9800065at2"/>
<keyword evidence="5" id="KW-1185">Reference proteome</keyword>
<evidence type="ECO:0000313" key="4">
    <source>
        <dbReference type="EMBL" id="MBB3935827.1"/>
    </source>
</evidence>
<dbReference type="RefSeq" id="WP_090961101.1">
    <property type="nucleotide sequence ID" value="NZ_FOOA01000003.1"/>
</dbReference>
<keyword evidence="2" id="KW-0378">Hydrolase</keyword>
<gene>
    <name evidence="4" type="ORF">GGR05_001971</name>
</gene>
<dbReference type="InterPro" id="IPR015797">
    <property type="entry name" value="NUDIX_hydrolase-like_dom_sf"/>
</dbReference>